<evidence type="ECO:0000313" key="1">
    <source>
        <dbReference type="EMBL" id="PPJ35425.1"/>
    </source>
</evidence>
<organism evidence="1 2">
    <name type="scientific">Nocardia nova</name>
    <dbReference type="NCBI Taxonomy" id="37330"/>
    <lineage>
        <taxon>Bacteria</taxon>
        <taxon>Bacillati</taxon>
        <taxon>Actinomycetota</taxon>
        <taxon>Actinomycetes</taxon>
        <taxon>Mycobacteriales</taxon>
        <taxon>Nocardiaceae</taxon>
        <taxon>Nocardia</taxon>
    </lineage>
</organism>
<proteinExistence type="predicted"/>
<protein>
    <recommendedName>
        <fullName evidence="3">Acyl-CoA dehydrogenase</fullName>
    </recommendedName>
</protein>
<dbReference type="Proteomes" id="UP000239874">
    <property type="component" value="Unassembled WGS sequence"/>
</dbReference>
<gene>
    <name evidence="1" type="ORF">C5E45_25445</name>
</gene>
<dbReference type="OrthoDB" id="3536625at2"/>
<dbReference type="AlphaFoldDB" id="A0A2S6AJL4"/>
<evidence type="ECO:0008006" key="3">
    <source>
        <dbReference type="Google" id="ProtNLM"/>
    </source>
</evidence>
<reference evidence="1 2" key="1">
    <citation type="submission" date="2018-02" db="EMBL/GenBank/DDBJ databases">
        <title>8 Nocardia nova and 1 Nocardia cyriacigeorgica strain used for evolution to TMP-SMX.</title>
        <authorList>
            <person name="Mehta H."/>
            <person name="Weng J."/>
            <person name="Shamoo Y."/>
        </authorList>
    </citation>
    <scope>NUCLEOTIDE SEQUENCE [LARGE SCALE GENOMIC DNA]</scope>
    <source>
        <strain evidence="1 2">MDA3139</strain>
    </source>
</reference>
<evidence type="ECO:0000313" key="2">
    <source>
        <dbReference type="Proteomes" id="UP000239874"/>
    </source>
</evidence>
<accession>A0A2S6AJL4</accession>
<sequence>MAETVLRELELASEQPAQQVAAVWRPRFEQLRATAYDLSDEARAHGGGAYRAEDRLAVKVAVGEALSAITRALLIARSGRGLAGDDTAQLYARTALFLLVQGQSADVRRAQLAELTA</sequence>
<name>A0A2S6AJL4_9NOCA</name>
<comment type="caution">
    <text evidence="1">The sequence shown here is derived from an EMBL/GenBank/DDBJ whole genome shotgun (WGS) entry which is preliminary data.</text>
</comment>
<dbReference type="EMBL" id="PSZC01000021">
    <property type="protein sequence ID" value="PPJ35425.1"/>
    <property type="molecule type" value="Genomic_DNA"/>
</dbReference>
<dbReference type="RefSeq" id="WP_104380440.1">
    <property type="nucleotide sequence ID" value="NZ_PSZC01000021.1"/>
</dbReference>